<keyword evidence="2" id="KW-0808">Transferase</keyword>
<comment type="subcellular location">
    <subcellularLocation>
        <location evidence="1">Membrane</location>
    </subcellularLocation>
</comment>
<comment type="caution">
    <text evidence="11">The sequence shown here is derived from an EMBL/GenBank/DDBJ whole genome shotgun (WGS) entry which is preliminary data.</text>
</comment>
<keyword evidence="12" id="KW-1185">Reference proteome</keyword>
<dbReference type="Pfam" id="PF00583">
    <property type="entry name" value="Acetyltransf_1"/>
    <property type="match status" value="1"/>
</dbReference>
<keyword evidence="3" id="KW-0812">Transmembrane</keyword>
<sequence>MALLCVLTCALSLPLPTPRVRIEPARLEAGQTLRQASLLSAEGLCAADAQPYEVPLLAAELRRELLEHFSSRNREAHALLVASDEQAGVVGVCGIEVQQLTPKAMSPRRGGDSQVRGRPLLTNVAVSRGFRRRGIGRQLCRASEALARSWGFSEILLRVEQDNTKARRLYHSLGYRTVGVDTEAERPDASSGRLEFVRTTQVVMRKDLRFPPLDTVAIRLGLLGGAVLYYPVVEPVLAEAAAGRVQSAFRMAFDLLQPVLTEAAAGDLRGAALLIGSPVASVLHGMH</sequence>
<evidence type="ECO:0000256" key="7">
    <source>
        <dbReference type="ARBA" id="ARBA00037582"/>
    </source>
</evidence>
<evidence type="ECO:0000256" key="1">
    <source>
        <dbReference type="ARBA" id="ARBA00004370"/>
    </source>
</evidence>
<dbReference type="InterPro" id="IPR050769">
    <property type="entry name" value="NAT_camello-type"/>
</dbReference>
<evidence type="ECO:0000313" key="12">
    <source>
        <dbReference type="Proteomes" id="UP001515480"/>
    </source>
</evidence>
<dbReference type="PANTHER" id="PTHR13947:SF51">
    <property type="entry name" value="N-ACETYLTRANSFERASE 14-RELATED"/>
    <property type="match status" value="1"/>
</dbReference>
<dbReference type="GO" id="GO:0008080">
    <property type="term" value="F:N-acetyltransferase activity"/>
    <property type="evidence" value="ECO:0007669"/>
    <property type="project" value="InterPro"/>
</dbReference>
<reference evidence="11 12" key="1">
    <citation type="journal article" date="2024" name="Science">
        <title>Giant polyketide synthase enzymes in the biosynthesis of giant marine polyether toxins.</title>
        <authorList>
            <person name="Fallon T.R."/>
            <person name="Shende V.V."/>
            <person name="Wierzbicki I.H."/>
            <person name="Pendleton A.L."/>
            <person name="Watervoot N.F."/>
            <person name="Auber R.P."/>
            <person name="Gonzalez D.J."/>
            <person name="Wisecaver J.H."/>
            <person name="Moore B.S."/>
        </authorList>
    </citation>
    <scope>NUCLEOTIDE SEQUENCE [LARGE SCALE GENOMIC DNA]</scope>
    <source>
        <strain evidence="11 12">12B1</strain>
    </source>
</reference>
<accession>A0AB34J674</accession>
<name>A0AB34J674_PRYPA</name>
<evidence type="ECO:0000256" key="4">
    <source>
        <dbReference type="ARBA" id="ARBA00022989"/>
    </source>
</evidence>
<comment type="similarity">
    <text evidence="8">Belongs to the camello family.</text>
</comment>
<feature type="domain" description="N-acetyltransferase" evidence="10">
    <location>
        <begin position="31"/>
        <end position="209"/>
    </location>
</feature>
<protein>
    <recommendedName>
        <fullName evidence="9">Probable N-acetyltransferase 14</fullName>
    </recommendedName>
</protein>
<dbReference type="EMBL" id="JBGBPQ010000012">
    <property type="protein sequence ID" value="KAL1514888.1"/>
    <property type="molecule type" value="Genomic_DNA"/>
</dbReference>
<evidence type="ECO:0000256" key="5">
    <source>
        <dbReference type="ARBA" id="ARBA00023136"/>
    </source>
</evidence>
<dbReference type="AlphaFoldDB" id="A0AB34J674"/>
<evidence type="ECO:0000313" key="11">
    <source>
        <dbReference type="EMBL" id="KAL1514888.1"/>
    </source>
</evidence>
<dbReference type="InterPro" id="IPR016181">
    <property type="entry name" value="Acyl_CoA_acyltransferase"/>
</dbReference>
<evidence type="ECO:0000256" key="9">
    <source>
        <dbReference type="ARBA" id="ARBA00040241"/>
    </source>
</evidence>
<evidence type="ECO:0000256" key="8">
    <source>
        <dbReference type="ARBA" id="ARBA00038470"/>
    </source>
</evidence>
<evidence type="ECO:0000256" key="3">
    <source>
        <dbReference type="ARBA" id="ARBA00022692"/>
    </source>
</evidence>
<dbReference type="Gene3D" id="3.40.630.30">
    <property type="match status" value="1"/>
</dbReference>
<dbReference type="InterPro" id="IPR000182">
    <property type="entry name" value="GNAT_dom"/>
</dbReference>
<organism evidence="11 12">
    <name type="scientific">Prymnesium parvum</name>
    <name type="common">Toxic golden alga</name>
    <dbReference type="NCBI Taxonomy" id="97485"/>
    <lineage>
        <taxon>Eukaryota</taxon>
        <taxon>Haptista</taxon>
        <taxon>Haptophyta</taxon>
        <taxon>Prymnesiophyceae</taxon>
        <taxon>Prymnesiales</taxon>
        <taxon>Prymnesiaceae</taxon>
        <taxon>Prymnesium</taxon>
    </lineage>
</organism>
<dbReference type="PROSITE" id="PS51186">
    <property type="entry name" value="GNAT"/>
    <property type="match status" value="1"/>
</dbReference>
<evidence type="ECO:0000256" key="6">
    <source>
        <dbReference type="ARBA" id="ARBA00023315"/>
    </source>
</evidence>
<keyword evidence="6" id="KW-0012">Acyltransferase</keyword>
<dbReference type="SUPFAM" id="SSF55729">
    <property type="entry name" value="Acyl-CoA N-acyltransferases (Nat)"/>
    <property type="match status" value="1"/>
</dbReference>
<dbReference type="Proteomes" id="UP001515480">
    <property type="component" value="Unassembled WGS sequence"/>
</dbReference>
<gene>
    <name evidence="11" type="ORF">AB1Y20_003970</name>
</gene>
<evidence type="ECO:0000256" key="2">
    <source>
        <dbReference type="ARBA" id="ARBA00022679"/>
    </source>
</evidence>
<proteinExistence type="inferred from homology"/>
<dbReference type="PANTHER" id="PTHR13947">
    <property type="entry name" value="GNAT FAMILY N-ACETYLTRANSFERASE"/>
    <property type="match status" value="1"/>
</dbReference>
<comment type="function">
    <text evidence="7">Probable acetyltransferase.</text>
</comment>
<keyword evidence="4" id="KW-1133">Transmembrane helix</keyword>
<evidence type="ECO:0000259" key="10">
    <source>
        <dbReference type="PROSITE" id="PS51186"/>
    </source>
</evidence>
<dbReference type="GO" id="GO:0016020">
    <property type="term" value="C:membrane"/>
    <property type="evidence" value="ECO:0007669"/>
    <property type="project" value="UniProtKB-SubCell"/>
</dbReference>
<keyword evidence="5" id="KW-0472">Membrane</keyword>